<dbReference type="PANTHER" id="PTHR14190:SF7">
    <property type="entry name" value="VACUOLAR PROTEIN SORTING-ASSOCIATED PROTEIN 52 HOMOLOG"/>
    <property type="match status" value="1"/>
</dbReference>
<evidence type="ECO:0000313" key="9">
    <source>
        <dbReference type="EMBL" id="EEB07710.1"/>
    </source>
</evidence>
<dbReference type="HOGENOM" id="CLU_010797_1_0_1"/>
<accession>B6K189</accession>
<reference evidence="9 11" key="1">
    <citation type="journal article" date="2011" name="Science">
        <title>Comparative functional genomics of the fission yeasts.</title>
        <authorList>
            <person name="Rhind N."/>
            <person name="Chen Z."/>
            <person name="Yassour M."/>
            <person name="Thompson D.A."/>
            <person name="Haas B.J."/>
            <person name="Habib N."/>
            <person name="Wapinski I."/>
            <person name="Roy S."/>
            <person name="Lin M.F."/>
            <person name="Heiman D.I."/>
            <person name="Young S.K."/>
            <person name="Furuya K."/>
            <person name="Guo Y."/>
            <person name="Pidoux A."/>
            <person name="Chen H.M."/>
            <person name="Robbertse B."/>
            <person name="Goldberg J.M."/>
            <person name="Aoki K."/>
            <person name="Bayne E.H."/>
            <person name="Berlin A.M."/>
            <person name="Desjardins C.A."/>
            <person name="Dobbs E."/>
            <person name="Dukaj L."/>
            <person name="Fan L."/>
            <person name="FitzGerald M.G."/>
            <person name="French C."/>
            <person name="Gujja S."/>
            <person name="Hansen K."/>
            <person name="Keifenheim D."/>
            <person name="Levin J.Z."/>
            <person name="Mosher R.A."/>
            <person name="Mueller C.A."/>
            <person name="Pfiffner J."/>
            <person name="Priest M."/>
            <person name="Russ C."/>
            <person name="Smialowska A."/>
            <person name="Swoboda P."/>
            <person name="Sykes S.M."/>
            <person name="Vaughn M."/>
            <person name="Vengrova S."/>
            <person name="Yoder R."/>
            <person name="Zeng Q."/>
            <person name="Allshire R."/>
            <person name="Baulcombe D."/>
            <person name="Birren B.W."/>
            <person name="Brown W."/>
            <person name="Ekwall K."/>
            <person name="Kellis M."/>
            <person name="Leatherwood J."/>
            <person name="Levin H."/>
            <person name="Margalit H."/>
            <person name="Martienssen R."/>
            <person name="Nieduszynski C.A."/>
            <person name="Spatafora J.W."/>
            <person name="Friedman N."/>
            <person name="Dalgaard J.Z."/>
            <person name="Baumann P."/>
            <person name="Niki H."/>
            <person name="Regev A."/>
            <person name="Nusbaum C."/>
        </authorList>
    </citation>
    <scope>NUCLEOTIDE SEQUENCE [LARGE SCALE GENOMIC DNA]</scope>
    <source>
        <strain evidence="11">yFS275 / FY16936</strain>
    </source>
</reference>
<dbReference type="OMA" id="HYLEVIM"/>
<comment type="subcellular location">
    <subcellularLocation>
        <location evidence="1">Golgi apparatus</location>
        <location evidence="1">trans-Golgi network</location>
    </subcellularLocation>
</comment>
<dbReference type="GeneID" id="7049474"/>
<dbReference type="GO" id="GO:0042147">
    <property type="term" value="P:retrograde transport, endosome to Golgi"/>
    <property type="evidence" value="ECO:0000318"/>
    <property type="project" value="GO_Central"/>
</dbReference>
<gene>
    <name evidence="10" type="primary">vps52</name>
    <name evidence="9" type="ORF">SJAG_02811</name>
</gene>
<evidence type="ECO:0000256" key="6">
    <source>
        <dbReference type="SAM" id="Coils"/>
    </source>
</evidence>
<comment type="similarity">
    <text evidence="2">Belongs to the VPS52 family.</text>
</comment>
<evidence type="ECO:0000256" key="4">
    <source>
        <dbReference type="ARBA" id="ARBA00022927"/>
    </source>
</evidence>
<proteinExistence type="inferred from homology"/>
<dbReference type="VEuPathDB" id="FungiDB:SJAG_02811"/>
<dbReference type="PANTHER" id="PTHR14190">
    <property type="entry name" value="SUPPRESSOR OF ACTIN MUTATIONS 2/VACUOLAR PROTEIN SORTING 52"/>
    <property type="match status" value="1"/>
</dbReference>
<dbReference type="eggNOG" id="KOG1961">
    <property type="taxonomic scope" value="Eukaryota"/>
</dbReference>
<evidence type="ECO:0000256" key="2">
    <source>
        <dbReference type="ARBA" id="ARBA00008180"/>
    </source>
</evidence>
<evidence type="ECO:0000313" key="11">
    <source>
        <dbReference type="Proteomes" id="UP000001744"/>
    </source>
</evidence>
<feature type="domain" description="Vps52 C-terminal" evidence="8">
    <location>
        <begin position="186"/>
        <end position="490"/>
    </location>
</feature>
<keyword evidence="4" id="KW-0653">Protein transport</keyword>
<dbReference type="JaponicusDB" id="SJAG_02811">
    <property type="gene designation" value="vps52"/>
</dbReference>
<keyword evidence="5" id="KW-0333">Golgi apparatus</keyword>
<dbReference type="Pfam" id="PF20655">
    <property type="entry name" value="Vps52_C"/>
    <property type="match status" value="1"/>
</dbReference>
<dbReference type="STRING" id="402676.B6K189"/>
<evidence type="ECO:0000256" key="1">
    <source>
        <dbReference type="ARBA" id="ARBA00004601"/>
    </source>
</evidence>
<evidence type="ECO:0000256" key="3">
    <source>
        <dbReference type="ARBA" id="ARBA00022448"/>
    </source>
</evidence>
<evidence type="ECO:0000259" key="8">
    <source>
        <dbReference type="Pfam" id="PF20655"/>
    </source>
</evidence>
<dbReference type="GO" id="GO:0015031">
    <property type="term" value="P:protein transport"/>
    <property type="evidence" value="ECO:0007669"/>
    <property type="project" value="UniProtKB-KW"/>
</dbReference>
<dbReference type="GO" id="GO:0032456">
    <property type="term" value="P:endocytic recycling"/>
    <property type="evidence" value="ECO:0000318"/>
    <property type="project" value="GO_Central"/>
</dbReference>
<dbReference type="GO" id="GO:0000938">
    <property type="term" value="C:GARP complex"/>
    <property type="evidence" value="ECO:0000318"/>
    <property type="project" value="GO_Central"/>
</dbReference>
<dbReference type="RefSeq" id="XP_002174003.1">
    <property type="nucleotide sequence ID" value="XM_002173967.2"/>
</dbReference>
<dbReference type="InterPro" id="IPR048361">
    <property type="entry name" value="Vps52_C"/>
</dbReference>
<dbReference type="AlphaFoldDB" id="B6K189"/>
<feature type="coiled-coil region" evidence="6">
    <location>
        <begin position="19"/>
        <end position="46"/>
    </location>
</feature>
<dbReference type="EMBL" id="KE651166">
    <property type="protein sequence ID" value="EEB07710.1"/>
    <property type="molecule type" value="Genomic_DNA"/>
</dbReference>
<keyword evidence="6" id="KW-0175">Coiled coil</keyword>
<dbReference type="GO" id="GO:0019905">
    <property type="term" value="F:syntaxin binding"/>
    <property type="evidence" value="ECO:0000318"/>
    <property type="project" value="GO_Central"/>
</dbReference>
<dbReference type="Pfam" id="PF04129">
    <property type="entry name" value="Vps52_CC"/>
    <property type="match status" value="1"/>
</dbReference>
<keyword evidence="3" id="KW-0813">Transport</keyword>
<dbReference type="InterPro" id="IPR048319">
    <property type="entry name" value="Vps52_CC"/>
</dbReference>
<dbReference type="InterPro" id="IPR007258">
    <property type="entry name" value="Vps52"/>
</dbReference>
<sequence length="493" mass="55967">MAEGSEGTCIDRSQDVCETQSLETIVERVEEALTNFQRNLDIASKDMSMISDRSRRIQVKLKNMEAAQAKLVGEIDNSVVPPPLIRSICSGDMDAPEWLLSLDQLSTLLAAGAQNEKQGKFVEMLRDKAIERIRNYIVASIRAFRRALVDINGLQQGHFTSKAPFYAFCFQYNKELALELQQAYVNTMRWCYSYHLEQYCKFLEQLHVQKGEIIKVEDDKRGFFSLTRTSALTVQQNFSLGLRSNENLNSIITVAQLPRLNTQHIHLERVFSSLELVLTENASSEYSFLMEYFSLSGEERTTVFNQIFEPAFSVCNHYLHDLIHASQDCLGVLICIRFTQGLALESQKKLVPVLEPHLNSMLLMLWPRFQAIMDLHSQSIHKTSLTIRTDDSSVRPHPLSQKVAELIHSLSSLCAQSREDEPVERSVARVVQEFVTTLTKLSNTISDQHHRARFLSNNYTLVSAVLSGAPGRLAAEQKKYFDELDTSTTNTST</sequence>
<dbReference type="GO" id="GO:0006896">
    <property type="term" value="P:Golgi to vacuole transport"/>
    <property type="evidence" value="ECO:0000318"/>
    <property type="project" value="GO_Central"/>
</dbReference>
<evidence type="ECO:0000259" key="7">
    <source>
        <dbReference type="Pfam" id="PF04129"/>
    </source>
</evidence>
<protein>
    <submittedName>
        <fullName evidence="9">GARP complex subunit Vps52</fullName>
    </submittedName>
</protein>
<name>B6K189_SCHJY</name>
<keyword evidence="11" id="KW-1185">Reference proteome</keyword>
<organism evidence="9 11">
    <name type="scientific">Schizosaccharomyces japonicus (strain yFS275 / FY16936)</name>
    <name type="common">Fission yeast</name>
    <dbReference type="NCBI Taxonomy" id="402676"/>
    <lineage>
        <taxon>Eukaryota</taxon>
        <taxon>Fungi</taxon>
        <taxon>Dikarya</taxon>
        <taxon>Ascomycota</taxon>
        <taxon>Taphrinomycotina</taxon>
        <taxon>Schizosaccharomycetes</taxon>
        <taxon>Schizosaccharomycetales</taxon>
        <taxon>Schizosaccharomycetaceae</taxon>
        <taxon>Schizosaccharomyces</taxon>
    </lineage>
</organism>
<evidence type="ECO:0000313" key="10">
    <source>
        <dbReference type="JaponicusDB" id="SJAG_02811"/>
    </source>
</evidence>
<dbReference type="Proteomes" id="UP000001744">
    <property type="component" value="Unassembled WGS sequence"/>
</dbReference>
<feature type="domain" description="Vps52 coiled-coil" evidence="7">
    <location>
        <begin position="18"/>
        <end position="168"/>
    </location>
</feature>
<dbReference type="GO" id="GO:0005829">
    <property type="term" value="C:cytosol"/>
    <property type="evidence" value="ECO:0007669"/>
    <property type="project" value="GOC"/>
</dbReference>
<dbReference type="OrthoDB" id="19482at2759"/>
<evidence type="ECO:0000256" key="5">
    <source>
        <dbReference type="ARBA" id="ARBA00023034"/>
    </source>
</evidence>